<protein>
    <recommendedName>
        <fullName evidence="1">Nucleotidyltransferase-like domain-containing protein</fullName>
    </recommendedName>
</protein>
<reference evidence="2 3" key="1">
    <citation type="journal article" date="2018" name="Sci. Rep.">
        <title>Rhizobium tumorigenes sp. nov., a novel plant tumorigenic bacterium isolated from cane gall tumors on thornless blackberry.</title>
        <authorList>
            <person name="Kuzmanovi N."/>
            <person name="Smalla K."/>
            <person name="Gronow S."/>
            <person name="PuBawska J."/>
        </authorList>
    </citation>
    <scope>NUCLEOTIDE SEQUENCE [LARGE SCALE GENOMIC DNA]</scope>
    <source>
        <strain evidence="2 3">CCBAU 85046</strain>
    </source>
</reference>
<proteinExistence type="predicted"/>
<dbReference type="InterPro" id="IPR058575">
    <property type="entry name" value="NTP_transf_8_dom"/>
</dbReference>
<dbReference type="PIRSF" id="PIRSF031854">
    <property type="entry name" value="UCP031854"/>
    <property type="match status" value="1"/>
</dbReference>
<comment type="caution">
    <text evidence="2">The sequence shown here is derived from an EMBL/GenBank/DDBJ whole genome shotgun (WGS) entry which is preliminary data.</text>
</comment>
<name>A0A2W4CYP4_9HYPH</name>
<sequence>MKQIDLMYQTMLAELGQRSLDAAFTSDFNQDGRFVRVTVKRRGYWYFDEPTGEPRQVRRYVGPADDDEITGRVTEFQQLKDDLRARRRLVSTLTREGGIKAAEKFSGDIVEALAAAGIFRLRAILIGTVAFSTYSGILGVRLPSAAMQTGDADFAQDFAISTEVGDSLPPIVELLKSVDETFRPVPHRSGAAASSAFVNRNGYRVEFLTSNRGSDDHIDQPAIMPALGGAAADPLRFLDFLTRDPVRTILLHKSGVSVVVPDPARYAVHKLIVASRRHMEPLGSMKQEKDVQQASLLFEALGLTRRASDLALAWSEASGRGAAWREAINTGVNMMAAKARAKLSSALITGFNEIGEKVPEDIASI</sequence>
<evidence type="ECO:0000313" key="2">
    <source>
        <dbReference type="EMBL" id="PZM17239.1"/>
    </source>
</evidence>
<dbReference type="EMBL" id="PCDP01000001">
    <property type="protein sequence ID" value="PZM17239.1"/>
    <property type="molecule type" value="Genomic_DNA"/>
</dbReference>
<evidence type="ECO:0000313" key="3">
    <source>
        <dbReference type="Proteomes" id="UP000248925"/>
    </source>
</evidence>
<gene>
    <name evidence="2" type="ORF">CPY51_03160</name>
</gene>
<dbReference type="InterPro" id="IPR022550">
    <property type="entry name" value="NTP_transf_8"/>
</dbReference>
<feature type="domain" description="Nucleotidyltransferase-like" evidence="1">
    <location>
        <begin position="106"/>
        <end position="317"/>
    </location>
</feature>
<keyword evidence="3" id="KW-1185">Reference proteome</keyword>
<organism evidence="2 3">
    <name type="scientific">Rhizobium tubonense</name>
    <dbReference type="NCBI Taxonomy" id="484088"/>
    <lineage>
        <taxon>Bacteria</taxon>
        <taxon>Pseudomonadati</taxon>
        <taxon>Pseudomonadota</taxon>
        <taxon>Alphaproteobacteria</taxon>
        <taxon>Hyphomicrobiales</taxon>
        <taxon>Rhizobiaceae</taxon>
        <taxon>Rhizobium/Agrobacterium group</taxon>
        <taxon>Rhizobium</taxon>
    </lineage>
</organism>
<dbReference type="Pfam" id="PF12281">
    <property type="entry name" value="NTP_transf_8"/>
    <property type="match status" value="1"/>
</dbReference>
<dbReference type="Proteomes" id="UP000248925">
    <property type="component" value="Unassembled WGS sequence"/>
</dbReference>
<dbReference type="RefSeq" id="WP_111158568.1">
    <property type="nucleotide sequence ID" value="NZ_PCDP01000001.1"/>
</dbReference>
<dbReference type="AlphaFoldDB" id="A0A2W4CYP4"/>
<dbReference type="OrthoDB" id="5469612at2"/>
<accession>A0A2W4CYP4</accession>
<evidence type="ECO:0000259" key="1">
    <source>
        <dbReference type="Pfam" id="PF12281"/>
    </source>
</evidence>